<gene>
    <name evidence="7 9" type="primary">hemG</name>
    <name evidence="9" type="ORF">GCM10009411_28490</name>
</gene>
<keyword evidence="3 7" id="KW-0547">Nucleotide-binding</keyword>
<keyword evidence="6 7" id="KW-0627">Porphyrin biosynthesis</keyword>
<keyword evidence="2 7" id="KW-0288">FMN</keyword>
<evidence type="ECO:0000313" key="9">
    <source>
        <dbReference type="EMBL" id="GGQ26956.1"/>
    </source>
</evidence>
<sequence length="174" mass="19807">MSHILLIHSSVHGYTQKICEYLKGKLEEQHHQVTVAPLSDAPNLDAFDKVFIGASIRHGKHRPALYQFIESHQQQLEGKPSGFFSVSLVARKPAKNTPQTNSYMQQFLSQSPWQPKVLQVFGGNLDYQGYGAMDRNIIRFIMWITKGPTDPNTKVEFTDWAKVDEFAQQMIEAS</sequence>
<name>A0ABQ2RFW3_9GAMM</name>
<organism evidence="9 10">
    <name type="scientific">Shewanella litoralis</name>
    <dbReference type="NCBI Taxonomy" id="2282700"/>
    <lineage>
        <taxon>Bacteria</taxon>
        <taxon>Pseudomonadati</taxon>
        <taxon>Pseudomonadota</taxon>
        <taxon>Gammaproteobacteria</taxon>
        <taxon>Alteromonadales</taxon>
        <taxon>Shewanellaceae</taxon>
        <taxon>Shewanella</taxon>
    </lineage>
</organism>
<keyword evidence="5" id="KW-0472">Membrane</keyword>
<dbReference type="Gene3D" id="3.40.50.360">
    <property type="match status" value="1"/>
</dbReference>
<evidence type="ECO:0000256" key="1">
    <source>
        <dbReference type="ARBA" id="ARBA00022630"/>
    </source>
</evidence>
<keyword evidence="1 7" id="KW-0285">Flavoprotein</keyword>
<evidence type="ECO:0000256" key="4">
    <source>
        <dbReference type="ARBA" id="ARBA00023002"/>
    </source>
</evidence>
<evidence type="ECO:0000256" key="2">
    <source>
        <dbReference type="ARBA" id="ARBA00022643"/>
    </source>
</evidence>
<keyword evidence="10" id="KW-1185">Reference proteome</keyword>
<dbReference type="HAMAP" id="MF_00853">
    <property type="entry name" value="HemG"/>
    <property type="match status" value="1"/>
</dbReference>
<dbReference type="InterPro" id="IPR052200">
    <property type="entry name" value="Protoporphyrinogen_IX_DH"/>
</dbReference>
<evidence type="ECO:0000256" key="3">
    <source>
        <dbReference type="ARBA" id="ARBA00022741"/>
    </source>
</evidence>
<feature type="domain" description="Flavodoxin" evidence="8">
    <location>
        <begin position="5"/>
        <end position="151"/>
    </location>
</feature>
<dbReference type="EC" id="1.3.5.3" evidence="7"/>
<dbReference type="NCBIfam" id="NF008316">
    <property type="entry name" value="PRK11104.1"/>
    <property type="match status" value="1"/>
</dbReference>
<comment type="subcellular location">
    <subcellularLocation>
        <location evidence="7">Cell membrane</location>
        <topology evidence="7">Peripheral membrane protein</topology>
    </subcellularLocation>
</comment>
<evidence type="ECO:0000256" key="7">
    <source>
        <dbReference type="HAMAP-Rule" id="MF_00853"/>
    </source>
</evidence>
<dbReference type="PANTHER" id="PTHR38030:SF2">
    <property type="entry name" value="PROTOPORPHYRINOGEN IX DEHYDROGENASE [QUINONE]"/>
    <property type="match status" value="1"/>
</dbReference>
<comment type="catalytic activity">
    <reaction evidence="7">
        <text>protoporphyrinogen IX + 3 a menaquinone = protoporphyrin IX + 3 a menaquinol</text>
        <dbReference type="Rhea" id="RHEA:27409"/>
        <dbReference type="Rhea" id="RHEA-COMP:9537"/>
        <dbReference type="Rhea" id="RHEA-COMP:9539"/>
        <dbReference type="ChEBI" id="CHEBI:16374"/>
        <dbReference type="ChEBI" id="CHEBI:18151"/>
        <dbReference type="ChEBI" id="CHEBI:57306"/>
        <dbReference type="ChEBI" id="CHEBI:57307"/>
        <dbReference type="EC" id="1.3.5.3"/>
    </reaction>
</comment>
<proteinExistence type="inferred from homology"/>
<comment type="similarity">
    <text evidence="7">Belongs to the HemG family.</text>
</comment>
<accession>A0ABQ2RFW3</accession>
<reference evidence="10" key="1">
    <citation type="journal article" date="2019" name="Int. J. Syst. Evol. Microbiol.">
        <title>The Global Catalogue of Microorganisms (GCM) 10K type strain sequencing project: providing services to taxonomists for standard genome sequencing and annotation.</title>
        <authorList>
            <consortium name="The Broad Institute Genomics Platform"/>
            <consortium name="The Broad Institute Genome Sequencing Center for Infectious Disease"/>
            <person name="Wu L."/>
            <person name="Ma J."/>
        </authorList>
    </citation>
    <scope>NUCLEOTIDE SEQUENCE [LARGE SCALE GENOMIC DNA]</scope>
    <source>
        <strain evidence="10">JCM 32306</strain>
    </source>
</reference>
<comment type="caution">
    <text evidence="9">The sequence shown here is derived from an EMBL/GenBank/DDBJ whole genome shotgun (WGS) entry which is preliminary data.</text>
</comment>
<dbReference type="PANTHER" id="PTHR38030">
    <property type="entry name" value="PROTOPORPHYRINOGEN IX DEHYDROGENASE [MENAQUINONE]"/>
    <property type="match status" value="1"/>
</dbReference>
<dbReference type="EMBL" id="BMQX01000022">
    <property type="protein sequence ID" value="GGQ26956.1"/>
    <property type="molecule type" value="Genomic_DNA"/>
</dbReference>
<comment type="function">
    <text evidence="7">Catalyzes the 6-electron oxidation of protoporphyrinogen IX to form protoporphyrin IX; under anaerobic conditions uses menaquinone as an electron acceptor, under aerobic conditions uses ubiquinone as an electron acceptor.</text>
</comment>
<comment type="pathway">
    <text evidence="7">Porphyrin-containing compound metabolism; protoporphyrin-IX biosynthesis; protoporphyrin-IX from protoporphyrinogen-IX: step 1/1.</text>
</comment>
<dbReference type="InterPro" id="IPR044264">
    <property type="entry name" value="HemG"/>
</dbReference>
<dbReference type="RefSeq" id="WP_160053239.1">
    <property type="nucleotide sequence ID" value="NZ_BMQX01000022.1"/>
</dbReference>
<comment type="catalytic activity">
    <reaction evidence="7">
        <text>protoporphyrinogen IX + 3 a quinone = protoporphyrin IX + 3 a quinol</text>
        <dbReference type="Rhea" id="RHEA:65032"/>
        <dbReference type="ChEBI" id="CHEBI:24646"/>
        <dbReference type="ChEBI" id="CHEBI:57306"/>
        <dbReference type="ChEBI" id="CHEBI:57307"/>
        <dbReference type="ChEBI" id="CHEBI:132124"/>
        <dbReference type="EC" id="1.3.5.3"/>
    </reaction>
</comment>
<comment type="cofactor">
    <cofactor evidence="7">
        <name>FMN</name>
        <dbReference type="ChEBI" id="CHEBI:58210"/>
    </cofactor>
    <text evidence="7">Binds 1 FMN non-covalently per subunit.</text>
</comment>
<dbReference type="InterPro" id="IPR029039">
    <property type="entry name" value="Flavoprotein-like_sf"/>
</dbReference>
<evidence type="ECO:0000256" key="5">
    <source>
        <dbReference type="ARBA" id="ARBA00023136"/>
    </source>
</evidence>
<dbReference type="Pfam" id="PF12724">
    <property type="entry name" value="Flavodoxin_5"/>
    <property type="match status" value="1"/>
</dbReference>
<comment type="catalytic activity">
    <reaction evidence="7">
        <text>protoporphyrinogen IX + 3 a ubiquinone = protoporphyrin IX + 3 a ubiquinol</text>
        <dbReference type="Rhea" id="RHEA:63936"/>
        <dbReference type="Rhea" id="RHEA-COMP:9565"/>
        <dbReference type="Rhea" id="RHEA-COMP:9566"/>
        <dbReference type="ChEBI" id="CHEBI:16389"/>
        <dbReference type="ChEBI" id="CHEBI:17976"/>
        <dbReference type="ChEBI" id="CHEBI:57306"/>
        <dbReference type="ChEBI" id="CHEBI:57307"/>
    </reaction>
</comment>
<evidence type="ECO:0000259" key="8">
    <source>
        <dbReference type="Pfam" id="PF12724"/>
    </source>
</evidence>
<keyword evidence="7" id="KW-1003">Cell membrane</keyword>
<keyword evidence="4 7" id="KW-0560">Oxidoreductase</keyword>
<protein>
    <recommendedName>
        <fullName evidence="7">Protoporphyrinogen IX dehydrogenase [quinone]</fullName>
        <ecNumber evidence="7">1.3.5.3</ecNumber>
    </recommendedName>
    <alternativeName>
        <fullName evidence="7">Protoporphyrinogen IX dehydrogenase [menaquinone]</fullName>
    </alternativeName>
    <alternativeName>
        <fullName evidence="7">Protoporphyrinogen IX dehydrogenase [ubiquinone]</fullName>
    </alternativeName>
    <alternativeName>
        <fullName evidence="7">Protoporphyrinogen oxidase</fullName>
        <shortName evidence="7">PPO</shortName>
    </alternativeName>
</protein>
<evidence type="ECO:0000256" key="6">
    <source>
        <dbReference type="ARBA" id="ARBA00023244"/>
    </source>
</evidence>
<dbReference type="InterPro" id="IPR026816">
    <property type="entry name" value="Flavodoxin_dom"/>
</dbReference>
<evidence type="ECO:0000313" key="10">
    <source>
        <dbReference type="Proteomes" id="UP000619118"/>
    </source>
</evidence>
<dbReference type="Proteomes" id="UP000619118">
    <property type="component" value="Unassembled WGS sequence"/>
</dbReference>
<dbReference type="SUPFAM" id="SSF52218">
    <property type="entry name" value="Flavoproteins"/>
    <property type="match status" value="1"/>
</dbReference>